<dbReference type="PANTHER" id="PTHR33199:SF1">
    <property type="entry name" value="OS01G0958700 PROTEIN"/>
    <property type="match status" value="1"/>
</dbReference>
<dbReference type="InterPro" id="IPR044663">
    <property type="entry name" value="CAD1/NSL1-like"/>
</dbReference>
<evidence type="ECO:0000256" key="1">
    <source>
        <dbReference type="SAM" id="SignalP"/>
    </source>
</evidence>
<dbReference type="PROSITE" id="PS51412">
    <property type="entry name" value="MACPF_2"/>
    <property type="match status" value="1"/>
</dbReference>
<accession>A0A5A7QPZ7</accession>
<protein>
    <submittedName>
        <fullName evidence="3">MAC/Perforin domain-containing protein</fullName>
    </submittedName>
</protein>
<dbReference type="GO" id="GO:2000031">
    <property type="term" value="P:regulation of salicylic acid mediated signaling pathway"/>
    <property type="evidence" value="ECO:0007669"/>
    <property type="project" value="InterPro"/>
</dbReference>
<evidence type="ECO:0000313" key="4">
    <source>
        <dbReference type="Proteomes" id="UP000325081"/>
    </source>
</evidence>
<organism evidence="3 4">
    <name type="scientific">Striga asiatica</name>
    <name type="common">Asiatic witchweed</name>
    <name type="synonym">Buchnera asiatica</name>
    <dbReference type="NCBI Taxonomy" id="4170"/>
    <lineage>
        <taxon>Eukaryota</taxon>
        <taxon>Viridiplantae</taxon>
        <taxon>Streptophyta</taxon>
        <taxon>Embryophyta</taxon>
        <taxon>Tracheophyta</taxon>
        <taxon>Spermatophyta</taxon>
        <taxon>Magnoliopsida</taxon>
        <taxon>eudicotyledons</taxon>
        <taxon>Gunneridae</taxon>
        <taxon>Pentapetalae</taxon>
        <taxon>asterids</taxon>
        <taxon>lamiids</taxon>
        <taxon>Lamiales</taxon>
        <taxon>Orobanchaceae</taxon>
        <taxon>Buchnereae</taxon>
        <taxon>Striga</taxon>
    </lineage>
</organism>
<dbReference type="Pfam" id="PF01823">
    <property type="entry name" value="MACPF"/>
    <property type="match status" value="1"/>
</dbReference>
<dbReference type="SMART" id="SM00457">
    <property type="entry name" value="MACPF"/>
    <property type="match status" value="1"/>
</dbReference>
<feature type="chain" id="PRO_5022997829" evidence="1">
    <location>
        <begin position="20"/>
        <end position="805"/>
    </location>
</feature>
<dbReference type="OrthoDB" id="1366754at2759"/>
<name>A0A5A7QPZ7_STRAF</name>
<proteinExistence type="predicted"/>
<dbReference type="GO" id="GO:0005886">
    <property type="term" value="C:plasma membrane"/>
    <property type="evidence" value="ECO:0007669"/>
    <property type="project" value="TreeGrafter"/>
</dbReference>
<comment type="caution">
    <text evidence="3">The sequence shown here is derived from an EMBL/GenBank/DDBJ whole genome shotgun (WGS) entry which is preliminary data.</text>
</comment>
<keyword evidence="4" id="KW-1185">Reference proteome</keyword>
<evidence type="ECO:0000259" key="2">
    <source>
        <dbReference type="PROSITE" id="PS51412"/>
    </source>
</evidence>
<dbReference type="AlphaFoldDB" id="A0A5A7QPZ7"/>
<feature type="signal peptide" evidence="1">
    <location>
        <begin position="1"/>
        <end position="19"/>
    </location>
</feature>
<dbReference type="PANTHER" id="PTHR33199">
    <property type="entry name" value="MACPF DOMAIN-CONTAINING PROTEIN CAD1"/>
    <property type="match status" value="1"/>
</dbReference>
<sequence>MRGWCCPVGAALLLRCCGSVMERLRCCGSAVSPCLGFAIVDHRGAAAGFGRGEAQREGVGCGSGGFQSLAGVARADTSARLPLPVLCHGVLGLLANRFRVASGVSRLGPARWWMSSLSYAGSWSVCCWQLGSGGVGLLGLRDSSEVDLVLGVSCVFGLAFGPVSPSVTFIILLGSDTRFLKMALKLPAGEAAKVAFSSIGRGYDISLDLRLKYCKGDSRLIEIDEDQGLEVVLPTGVSVPHVSKSIKCDKGERTRFRSDILTFQQMSEQFNQELSLTGKIPSGFFNAMFEFSGCWRKDAAYTRTLAFDGVFITLYTVALEKSQMVLKDHVKKEVPSTWEPAALARFISKFGTHVIVGMKMGGKDVIYMKQQHSSSLQPADVQKKLKSMADKRFMDANAQNELDSEQIYQSQKFEMKESRLRFADNGTLSSYSHKDVSLLTFMVAMSLDIVSICKRRGGSDGGSLTHSEWLQTVLLEPDVISMSFIPITSLLNGVPGSGYLSHAINLYLRFSSHSRCNPILRDVDKPPIEELHQFLEFQLPRQWAPVFSDLPLGPQQRQQSSASLQFSLMGPRLFVNTTLVDAGKRPVTGMRLYLEGKRGNRLAIHLQHLSSLPSIFQLADCRCPPAHPHDRKYFEKVQWKSFSHVCTAPVESEEDLSIVTGAQLQVGEHGFRNVLFLRLRFSTVAGAVAVRYPEWDGSPGLTRKSGLISTLISTHFTSPQNQKKQPLPADVNVNSAVYPGGPPAPAQASKLLRFVDVTEMMRGPQEAPGYWVVSGARLVVERGKISIRVKYSLLTVVQPDDDVVE</sequence>
<dbReference type="GO" id="GO:0009626">
    <property type="term" value="P:plant-type hypersensitive response"/>
    <property type="evidence" value="ECO:0007669"/>
    <property type="project" value="TreeGrafter"/>
</dbReference>
<dbReference type="EMBL" id="BKCP01007804">
    <property type="protein sequence ID" value="GER47270.1"/>
    <property type="molecule type" value="Genomic_DNA"/>
</dbReference>
<gene>
    <name evidence="3" type="ORF">STAS_24363</name>
</gene>
<dbReference type="InterPro" id="IPR020864">
    <property type="entry name" value="MACPF"/>
</dbReference>
<feature type="domain" description="MACPF" evidence="2">
    <location>
        <begin position="182"/>
        <end position="521"/>
    </location>
</feature>
<dbReference type="Proteomes" id="UP000325081">
    <property type="component" value="Unassembled WGS sequence"/>
</dbReference>
<reference evidence="4" key="1">
    <citation type="journal article" date="2019" name="Curr. Biol.">
        <title>Genome Sequence of Striga asiatica Provides Insight into the Evolution of Plant Parasitism.</title>
        <authorList>
            <person name="Yoshida S."/>
            <person name="Kim S."/>
            <person name="Wafula E.K."/>
            <person name="Tanskanen J."/>
            <person name="Kim Y.M."/>
            <person name="Honaas L."/>
            <person name="Yang Z."/>
            <person name="Spallek T."/>
            <person name="Conn C.E."/>
            <person name="Ichihashi Y."/>
            <person name="Cheong K."/>
            <person name="Cui S."/>
            <person name="Der J.P."/>
            <person name="Gundlach H."/>
            <person name="Jiao Y."/>
            <person name="Hori C."/>
            <person name="Ishida J.K."/>
            <person name="Kasahara H."/>
            <person name="Kiba T."/>
            <person name="Kim M.S."/>
            <person name="Koo N."/>
            <person name="Laohavisit A."/>
            <person name="Lee Y.H."/>
            <person name="Lumba S."/>
            <person name="McCourt P."/>
            <person name="Mortimer J.C."/>
            <person name="Mutuku J.M."/>
            <person name="Nomura T."/>
            <person name="Sasaki-Sekimoto Y."/>
            <person name="Seto Y."/>
            <person name="Wang Y."/>
            <person name="Wakatake T."/>
            <person name="Sakakibara H."/>
            <person name="Demura T."/>
            <person name="Yamaguchi S."/>
            <person name="Yoneyama K."/>
            <person name="Manabe R.I."/>
            <person name="Nelson D.C."/>
            <person name="Schulman A.H."/>
            <person name="Timko M.P."/>
            <person name="dePamphilis C.W."/>
            <person name="Choi D."/>
            <person name="Shirasu K."/>
        </authorList>
    </citation>
    <scope>NUCLEOTIDE SEQUENCE [LARGE SCALE GENOMIC DNA]</scope>
    <source>
        <strain evidence="4">cv. UVA1</strain>
    </source>
</reference>
<keyword evidence="1" id="KW-0732">Signal</keyword>
<evidence type="ECO:0000313" key="3">
    <source>
        <dbReference type="EMBL" id="GER47270.1"/>
    </source>
</evidence>